<name>E5YBF4_BILW3</name>
<sequence length="689" mass="75314">MNETSPHDGSPAGRRGIHLLSPELRNQIAAGEVVERPASVVKELVENSLDAGATLIEVTLENGGQSLIRVRDNGAGIPAAELELAVTRHATSKITSMDDLWHISSFGFRGEALPSIASVSSFRMESAFRASEDAEPDAAFIQMEHGVLAQQGPSGLHKGTVVEIRDLFATIPARLKFLKAPATEQKRAQELLTRLALTHTDAGFIFLAGTREVLRFPAGQSLQERLSVIWPDSVTETLLPFDRTTNDIRVHGLVSPPGQAQPRGDRMLLYVNGRAVNDKVILRAVREAYKGRLLSKEYPQIVLFMDLPPEEVDVNVHPAKIEVRFRDERSVFGAVLRAVEEAVVRNLPTGDLDAAPSGEEARHAPAYEPKPLGFWGEADRERIMRPRQQPLIPPDHEETPSAVPPASERPASEPDSVPEPLLYGEEGLPWDKVPDNHAAPSFHEAPQAFAAPQPPTAGAAPLPETAPHAAVQPPAANRARPSEPEQPEIEQLGEGQVRVGPYVYMGQIGGTYLLLRDIRNGRDNASLLILDQHAAHERVLVSRIEAGGFSGMSQPLVLPLEYTLHPAERERIQEFHESLSALGFELALREQGAGTVLEVRAVPPLLERAAAGEFIREVLAGRKEDLHSLWATMACKAAIKAGDALAPDEAVNLIAQWLMTENRQFCPHGRPCVLQWGTSDLDKMFKRMG</sequence>
<dbReference type="InterPro" id="IPR036890">
    <property type="entry name" value="HATPase_C_sf"/>
</dbReference>
<evidence type="ECO:0000256" key="5">
    <source>
        <dbReference type="HAMAP-Rule" id="MF_00149"/>
    </source>
</evidence>
<dbReference type="GO" id="GO:0006298">
    <property type="term" value="P:mismatch repair"/>
    <property type="evidence" value="ECO:0007669"/>
    <property type="project" value="UniProtKB-UniRule"/>
</dbReference>
<dbReference type="PANTHER" id="PTHR10073">
    <property type="entry name" value="DNA MISMATCH REPAIR PROTEIN MLH, PMS, MUTL"/>
    <property type="match status" value="1"/>
</dbReference>
<dbReference type="Pfam" id="PF13589">
    <property type="entry name" value="HATPase_c_3"/>
    <property type="match status" value="1"/>
</dbReference>
<reference evidence="9 10" key="1">
    <citation type="submission" date="2010-10" db="EMBL/GenBank/DDBJ databases">
        <authorList>
            <consortium name="The Broad Institute Genome Sequencing Platform"/>
            <person name="Ward D."/>
            <person name="Earl A."/>
            <person name="Feldgarden M."/>
            <person name="Young S.K."/>
            <person name="Gargeya S."/>
            <person name="Zeng Q."/>
            <person name="Alvarado L."/>
            <person name="Berlin A."/>
            <person name="Bochicchio J."/>
            <person name="Chapman S.B."/>
            <person name="Chen Z."/>
            <person name="Freedman E."/>
            <person name="Gellesch M."/>
            <person name="Goldberg J."/>
            <person name="Griggs A."/>
            <person name="Gujja S."/>
            <person name="Heilman E."/>
            <person name="Heiman D."/>
            <person name="Howarth C."/>
            <person name="Mehta T."/>
            <person name="Neiman D."/>
            <person name="Pearson M."/>
            <person name="Roberts A."/>
            <person name="Saif S."/>
            <person name="Shea T."/>
            <person name="Shenoy N."/>
            <person name="Sisk P."/>
            <person name="Stolte C."/>
            <person name="Sykes S."/>
            <person name="White J."/>
            <person name="Yandava C."/>
            <person name="Allen-Vercoe E."/>
            <person name="Sibley C."/>
            <person name="Ambrose C.E."/>
            <person name="Strauss J."/>
            <person name="Daigneault M."/>
            <person name="Haas B."/>
            <person name="Nusbaum C."/>
            <person name="Birren B."/>
        </authorList>
    </citation>
    <scope>NUCLEOTIDE SEQUENCE [LARGE SCALE GENOMIC DNA]</scope>
    <source>
        <strain evidence="9 10">3_1_6</strain>
    </source>
</reference>
<dbReference type="AlphaFoldDB" id="E5YBF4"/>
<dbReference type="GO" id="GO:0016887">
    <property type="term" value="F:ATP hydrolysis activity"/>
    <property type="evidence" value="ECO:0007669"/>
    <property type="project" value="InterPro"/>
</dbReference>
<comment type="caution">
    <text evidence="9">The sequence shown here is derived from an EMBL/GenBank/DDBJ whole genome shotgun (WGS) entry which is preliminary data.</text>
</comment>
<dbReference type="EMBL" id="ADCP02000001">
    <property type="protein sequence ID" value="EFV42666.1"/>
    <property type="molecule type" value="Genomic_DNA"/>
</dbReference>
<dbReference type="STRING" id="563192.HMPREF0179_03527"/>
<dbReference type="GO" id="GO:0032300">
    <property type="term" value="C:mismatch repair complex"/>
    <property type="evidence" value="ECO:0007669"/>
    <property type="project" value="InterPro"/>
</dbReference>
<dbReference type="HAMAP" id="MF_00149">
    <property type="entry name" value="DNA_mis_repair"/>
    <property type="match status" value="1"/>
</dbReference>
<dbReference type="SMART" id="SM00853">
    <property type="entry name" value="MutL_C"/>
    <property type="match status" value="1"/>
</dbReference>
<dbReference type="CDD" id="cd16926">
    <property type="entry name" value="HATPase_MutL-MLH-PMS-like"/>
    <property type="match status" value="1"/>
</dbReference>
<dbReference type="HOGENOM" id="CLU_004131_4_2_7"/>
<comment type="function">
    <text evidence="5">This protein is involved in the repair of mismatches in DNA. It is required for dam-dependent methyl-directed DNA mismatch repair. May act as a 'molecular matchmaker', a protein that promotes the formation of a stable complex between two or more DNA-binding proteins in an ATP-dependent manner without itself being part of a final effector complex.</text>
</comment>
<dbReference type="InterPro" id="IPR020667">
    <property type="entry name" value="DNA_mismatch_repair_MutL"/>
</dbReference>
<keyword evidence="10" id="KW-1185">Reference proteome</keyword>
<evidence type="ECO:0000259" key="7">
    <source>
        <dbReference type="SMART" id="SM00853"/>
    </source>
</evidence>
<evidence type="ECO:0000256" key="4">
    <source>
        <dbReference type="ARBA" id="ARBA00023204"/>
    </source>
</evidence>
<dbReference type="InterPro" id="IPR013507">
    <property type="entry name" value="DNA_mismatch_S5_2-like"/>
</dbReference>
<organism evidence="9 10">
    <name type="scientific">Bilophila wadsworthia (strain 3_1_6)</name>
    <dbReference type="NCBI Taxonomy" id="563192"/>
    <lineage>
        <taxon>Bacteria</taxon>
        <taxon>Pseudomonadati</taxon>
        <taxon>Thermodesulfobacteriota</taxon>
        <taxon>Desulfovibrionia</taxon>
        <taxon>Desulfovibrionales</taxon>
        <taxon>Desulfovibrionaceae</taxon>
        <taxon>Bilophila</taxon>
    </lineage>
</organism>
<dbReference type="InterPro" id="IPR014721">
    <property type="entry name" value="Ribsml_uS5_D2-typ_fold_subgr"/>
</dbReference>
<dbReference type="NCBIfam" id="TIGR00585">
    <property type="entry name" value="mutl"/>
    <property type="match status" value="1"/>
</dbReference>
<dbReference type="GO" id="GO:0140664">
    <property type="term" value="F:ATP-dependent DNA damage sensor activity"/>
    <property type="evidence" value="ECO:0007669"/>
    <property type="project" value="InterPro"/>
</dbReference>
<feature type="compositionally biased region" description="Low complexity" evidence="6">
    <location>
        <begin position="445"/>
        <end position="463"/>
    </location>
</feature>
<reference evidence="9 10" key="2">
    <citation type="submission" date="2013-04" db="EMBL/GenBank/DDBJ databases">
        <title>The Genome Sequence of Bilophila wadsworthia 3_1_6.</title>
        <authorList>
            <consortium name="The Broad Institute Genomics Platform"/>
            <person name="Earl A."/>
            <person name="Ward D."/>
            <person name="Feldgarden M."/>
            <person name="Gevers D."/>
            <person name="Sibley C."/>
            <person name="Strauss J."/>
            <person name="Allen-Vercoe E."/>
            <person name="Walker B."/>
            <person name="Young S."/>
            <person name="Zeng Q."/>
            <person name="Gargeya S."/>
            <person name="Fitzgerald M."/>
            <person name="Haas B."/>
            <person name="Abouelleil A."/>
            <person name="Allen A.W."/>
            <person name="Alvarado L."/>
            <person name="Arachchi H.M."/>
            <person name="Berlin A.M."/>
            <person name="Chapman S.B."/>
            <person name="Gainer-Dewar J."/>
            <person name="Goldberg J."/>
            <person name="Griggs A."/>
            <person name="Gujja S."/>
            <person name="Hansen M."/>
            <person name="Howarth C."/>
            <person name="Imamovic A."/>
            <person name="Ireland A."/>
            <person name="Larimer J."/>
            <person name="McCowan C."/>
            <person name="Murphy C."/>
            <person name="Pearson M."/>
            <person name="Poon T.W."/>
            <person name="Priest M."/>
            <person name="Roberts A."/>
            <person name="Saif S."/>
            <person name="Shea T."/>
            <person name="Sisk P."/>
            <person name="Sykes S."/>
            <person name="Wortman J."/>
            <person name="Nusbaum C."/>
            <person name="Birren B."/>
        </authorList>
    </citation>
    <scope>NUCLEOTIDE SEQUENCE [LARGE SCALE GENOMIC DNA]</scope>
    <source>
        <strain evidence="9 10">3_1_6</strain>
    </source>
</reference>
<evidence type="ECO:0000256" key="6">
    <source>
        <dbReference type="SAM" id="MobiDB-lite"/>
    </source>
</evidence>
<dbReference type="GO" id="GO:0005524">
    <property type="term" value="F:ATP binding"/>
    <property type="evidence" value="ECO:0007669"/>
    <property type="project" value="InterPro"/>
</dbReference>
<evidence type="ECO:0000256" key="2">
    <source>
        <dbReference type="ARBA" id="ARBA00021975"/>
    </source>
</evidence>
<evidence type="ECO:0000259" key="8">
    <source>
        <dbReference type="SMART" id="SM01340"/>
    </source>
</evidence>
<dbReference type="GO" id="GO:0030983">
    <property type="term" value="F:mismatched DNA binding"/>
    <property type="evidence" value="ECO:0007669"/>
    <property type="project" value="InterPro"/>
</dbReference>
<dbReference type="SUPFAM" id="SSF55874">
    <property type="entry name" value="ATPase domain of HSP90 chaperone/DNA topoisomerase II/histidine kinase"/>
    <property type="match status" value="1"/>
</dbReference>
<accession>E5YBF4</accession>
<evidence type="ECO:0000256" key="3">
    <source>
        <dbReference type="ARBA" id="ARBA00022763"/>
    </source>
</evidence>
<dbReference type="Gene3D" id="3.30.230.10">
    <property type="match status" value="1"/>
</dbReference>
<dbReference type="InterPro" id="IPR014790">
    <property type="entry name" value="MutL_C"/>
</dbReference>
<dbReference type="InterPro" id="IPR038973">
    <property type="entry name" value="MutL/Mlh/Pms-like"/>
</dbReference>
<keyword evidence="4 5" id="KW-0234">DNA repair</keyword>
<comment type="similarity">
    <text evidence="1 5">Belongs to the DNA mismatch repair MutL/HexB family.</text>
</comment>
<evidence type="ECO:0000313" key="9">
    <source>
        <dbReference type="EMBL" id="EFV42666.1"/>
    </source>
</evidence>
<dbReference type="InterPro" id="IPR042120">
    <property type="entry name" value="MutL_C_dimsub"/>
</dbReference>
<dbReference type="SUPFAM" id="SSF54211">
    <property type="entry name" value="Ribosomal protein S5 domain 2-like"/>
    <property type="match status" value="1"/>
</dbReference>
<dbReference type="SMART" id="SM01340">
    <property type="entry name" value="DNA_mis_repair"/>
    <property type="match status" value="1"/>
</dbReference>
<proteinExistence type="inferred from homology"/>
<dbReference type="RefSeq" id="WP_005030476.1">
    <property type="nucleotide sequence ID" value="NZ_KE150238.1"/>
</dbReference>
<evidence type="ECO:0000313" key="10">
    <source>
        <dbReference type="Proteomes" id="UP000006034"/>
    </source>
</evidence>
<dbReference type="PANTHER" id="PTHR10073:SF12">
    <property type="entry name" value="DNA MISMATCH REPAIR PROTEIN MLH1"/>
    <property type="match status" value="1"/>
</dbReference>
<dbReference type="Pfam" id="PF08676">
    <property type="entry name" value="MutL_C"/>
    <property type="match status" value="1"/>
</dbReference>
<dbReference type="InterPro" id="IPR037198">
    <property type="entry name" value="MutL_C_sf"/>
</dbReference>
<protein>
    <recommendedName>
        <fullName evidence="2 5">DNA mismatch repair protein MutL</fullName>
    </recommendedName>
</protein>
<feature type="region of interest" description="Disordered" evidence="6">
    <location>
        <begin position="387"/>
        <end position="493"/>
    </location>
</feature>
<feature type="domain" description="DNA mismatch repair protein S5" evidence="8">
    <location>
        <begin position="226"/>
        <end position="344"/>
    </location>
</feature>
<dbReference type="Gene3D" id="3.30.1370.100">
    <property type="entry name" value="MutL, C-terminal domain, regulatory subdomain"/>
    <property type="match status" value="1"/>
</dbReference>
<dbReference type="OrthoDB" id="9763467at2"/>
<dbReference type="PROSITE" id="PS00058">
    <property type="entry name" value="DNA_MISMATCH_REPAIR_1"/>
    <property type="match status" value="1"/>
</dbReference>
<dbReference type="GeneID" id="78085101"/>
<feature type="domain" description="MutL C-terminal dimerisation" evidence="7">
    <location>
        <begin position="504"/>
        <end position="645"/>
    </location>
</feature>
<dbReference type="Pfam" id="PF01119">
    <property type="entry name" value="DNA_mis_repair"/>
    <property type="match status" value="1"/>
</dbReference>
<dbReference type="InterPro" id="IPR042121">
    <property type="entry name" value="MutL_C_regsub"/>
</dbReference>
<dbReference type="SUPFAM" id="SSF118116">
    <property type="entry name" value="DNA mismatch repair protein MutL"/>
    <property type="match status" value="1"/>
</dbReference>
<dbReference type="Proteomes" id="UP000006034">
    <property type="component" value="Unassembled WGS sequence"/>
</dbReference>
<dbReference type="eggNOG" id="COG0323">
    <property type="taxonomic scope" value="Bacteria"/>
</dbReference>
<keyword evidence="3 5" id="KW-0227">DNA damage</keyword>
<dbReference type="InterPro" id="IPR020568">
    <property type="entry name" value="Ribosomal_Su5_D2-typ_SF"/>
</dbReference>
<feature type="region of interest" description="Disordered" evidence="6">
    <location>
        <begin position="349"/>
        <end position="373"/>
    </location>
</feature>
<dbReference type="InterPro" id="IPR014762">
    <property type="entry name" value="DNA_mismatch_repair_CS"/>
</dbReference>
<dbReference type="FunFam" id="3.30.565.10:FF:000003">
    <property type="entry name" value="DNA mismatch repair endonuclease MutL"/>
    <property type="match status" value="1"/>
</dbReference>
<dbReference type="Gene3D" id="3.30.1540.20">
    <property type="entry name" value="MutL, C-terminal domain, dimerisation subdomain"/>
    <property type="match status" value="1"/>
</dbReference>
<gene>
    <name evidence="5" type="primary">mutL</name>
    <name evidence="9" type="ORF">HMPREF0179_03527</name>
</gene>
<dbReference type="Gene3D" id="3.30.565.10">
    <property type="entry name" value="Histidine kinase-like ATPase, C-terminal domain"/>
    <property type="match status" value="1"/>
</dbReference>
<dbReference type="InterPro" id="IPR002099">
    <property type="entry name" value="MutL/Mlh/PMS"/>
</dbReference>
<evidence type="ECO:0000256" key="1">
    <source>
        <dbReference type="ARBA" id="ARBA00006082"/>
    </source>
</evidence>
<dbReference type="CDD" id="cd00782">
    <property type="entry name" value="MutL_Trans"/>
    <property type="match status" value="1"/>
</dbReference>